<evidence type="ECO:0000256" key="2">
    <source>
        <dbReference type="ARBA" id="ARBA00022801"/>
    </source>
</evidence>
<evidence type="ECO:0000313" key="5">
    <source>
        <dbReference type="EMBL" id="MBU8822635.1"/>
    </source>
</evidence>
<dbReference type="PROSITE" id="PS51409">
    <property type="entry name" value="ARGINASE_2"/>
    <property type="match status" value="1"/>
</dbReference>
<dbReference type="Proteomes" id="UP000696413">
    <property type="component" value="Unassembled WGS sequence"/>
</dbReference>
<keyword evidence="3" id="KW-0464">Manganese</keyword>
<keyword evidence="1" id="KW-0479">Metal-binding</keyword>
<keyword evidence="6" id="KW-1185">Reference proteome</keyword>
<dbReference type="SUPFAM" id="SSF52768">
    <property type="entry name" value="Arginase/deacetylase"/>
    <property type="match status" value="1"/>
</dbReference>
<dbReference type="InterPro" id="IPR006035">
    <property type="entry name" value="Ureohydrolase"/>
</dbReference>
<sequence length="306" mass="32150">MTPPVIELIGVPFDGYGRLGNQARAPGALRHAGIARAFGAARVAADADVELPPPEPSRGAQTTLLNEPALVAMTAALSHQVDAALAAGRFPVVFGGDCSVLFGIVTGMRQRSPDAGLVFVDGHEDTMPLDVSEDGEAANTEVGLLLGLTGRTLKGVLRESVSVLPREQLVVLGPRDAAWRAQFNVGTLAGCGVWLAPLADLAADPVGTTRRAVAALAAASRRWWLHIDLDVLDPVEFPAQGLPGVPDEPGGLRWEQLTDLARTVLSTGRCVGLSLVIYDPDQDPDASGARRIVAFLGDVIGRMRLR</sequence>
<gene>
    <name evidence="5" type="ORF">KL859_07050</name>
</gene>
<dbReference type="RefSeq" id="WP_073675675.1">
    <property type="nucleotide sequence ID" value="NZ_JAHBOL010000002.1"/>
</dbReference>
<evidence type="ECO:0000256" key="1">
    <source>
        <dbReference type="ARBA" id="ARBA00022723"/>
    </source>
</evidence>
<reference evidence="5 6" key="1">
    <citation type="submission" date="2021-05" db="EMBL/GenBank/DDBJ databases">
        <title>Draft Genome Sequences of Clinical Respiratory Isolates of Mycobacterium goodii Recovered in Ireland.</title>
        <authorList>
            <person name="Flanagan P.R."/>
            <person name="Mok S."/>
            <person name="Roycroft E."/>
            <person name="Rogers T.R."/>
            <person name="Fitzgibbon M."/>
        </authorList>
    </citation>
    <scope>NUCLEOTIDE SEQUENCE [LARGE SCALE GENOMIC DNA]</scope>
    <source>
        <strain evidence="5 6">14IE55</strain>
    </source>
</reference>
<evidence type="ECO:0000313" key="6">
    <source>
        <dbReference type="Proteomes" id="UP000696413"/>
    </source>
</evidence>
<keyword evidence="2" id="KW-0378">Hydrolase</keyword>
<evidence type="ECO:0000256" key="4">
    <source>
        <dbReference type="PROSITE-ProRule" id="PRU00742"/>
    </source>
</evidence>
<comment type="caution">
    <text evidence="5">The sequence shown here is derived from an EMBL/GenBank/DDBJ whole genome shotgun (WGS) entry which is preliminary data.</text>
</comment>
<proteinExistence type="inferred from homology"/>
<evidence type="ECO:0000256" key="3">
    <source>
        <dbReference type="ARBA" id="ARBA00023211"/>
    </source>
</evidence>
<name>A0ABS6HM55_MYCGD</name>
<organism evidence="5 6">
    <name type="scientific">Mycolicibacterium goodii</name>
    <name type="common">Mycobacterium goodii</name>
    <dbReference type="NCBI Taxonomy" id="134601"/>
    <lineage>
        <taxon>Bacteria</taxon>
        <taxon>Bacillati</taxon>
        <taxon>Actinomycetota</taxon>
        <taxon>Actinomycetes</taxon>
        <taxon>Mycobacteriales</taxon>
        <taxon>Mycobacteriaceae</taxon>
        <taxon>Mycolicibacterium</taxon>
    </lineage>
</organism>
<dbReference type="EMBL" id="JAHBOM010000004">
    <property type="protein sequence ID" value="MBU8822635.1"/>
    <property type="molecule type" value="Genomic_DNA"/>
</dbReference>
<comment type="similarity">
    <text evidence="4">Belongs to the arginase family.</text>
</comment>
<dbReference type="Pfam" id="PF00491">
    <property type="entry name" value="Arginase"/>
    <property type="match status" value="1"/>
</dbReference>
<accession>A0ABS6HM55</accession>
<dbReference type="PANTHER" id="PTHR43782">
    <property type="entry name" value="ARGINASE"/>
    <property type="match status" value="1"/>
</dbReference>
<dbReference type="Gene3D" id="3.40.800.10">
    <property type="entry name" value="Ureohydrolase domain"/>
    <property type="match status" value="1"/>
</dbReference>
<dbReference type="PANTHER" id="PTHR43782:SF3">
    <property type="entry name" value="ARGINASE"/>
    <property type="match status" value="1"/>
</dbReference>
<dbReference type="InterPro" id="IPR023696">
    <property type="entry name" value="Ureohydrolase_dom_sf"/>
</dbReference>
<protein>
    <submittedName>
        <fullName evidence="5">Arginase family protein</fullName>
    </submittedName>
</protein>